<organism evidence="1 2">
    <name type="scientific">Candidatus Regiella insecticola LSR1</name>
    <dbReference type="NCBI Taxonomy" id="663321"/>
    <lineage>
        <taxon>Bacteria</taxon>
        <taxon>Pseudomonadati</taxon>
        <taxon>Pseudomonadota</taxon>
        <taxon>Gammaproteobacteria</taxon>
        <taxon>Enterobacterales</taxon>
        <taxon>Enterobacteriaceae</taxon>
        <taxon>aphid secondary symbionts</taxon>
        <taxon>Candidatus Regiella</taxon>
    </lineage>
</organism>
<sequence>MAKKEKKVISSLSKRKASLLCSFILPKKRSMALRVLYFSLSFGWILDTGINRALAARDQRVFSAITNKLFDIIKIVTFIRDDIAYLSPVSFCPQGRKDFYISTLSLRINRHS</sequence>
<keyword evidence="2" id="KW-1185">Reference proteome</keyword>
<evidence type="ECO:0000313" key="1">
    <source>
        <dbReference type="EMBL" id="EFL92072.1"/>
    </source>
</evidence>
<dbReference type="AlphaFoldDB" id="E0WSE6"/>
<accession>E0WSE6</accession>
<proteinExistence type="predicted"/>
<dbReference type="HOGENOM" id="CLU_2141339_0_0_6"/>
<reference evidence="1" key="1">
    <citation type="journal article" date="2009" name="Environ. Microbiol.">
        <title>Dynamics of genome evolution in facultative symbionts of aphids.</title>
        <authorList>
            <person name="Degnan P.H."/>
            <person name="Leonardo T.E."/>
            <person name="Cass B.N."/>
            <person name="Hurwitz B."/>
            <person name="Stern D."/>
            <person name="Gibbs R.A."/>
            <person name="Richards S."/>
            <person name="Moran N.A."/>
        </authorList>
    </citation>
    <scope>NUCLEOTIDE SEQUENCE [LARGE SCALE GENOMIC DNA]</scope>
    <source>
        <strain evidence="1">LSR1</strain>
    </source>
</reference>
<dbReference type="RefSeq" id="WP_006704789.1">
    <property type="nucleotide sequence ID" value="NZ_CAWLGB010000003.1"/>
</dbReference>
<dbReference type="STRING" id="663321.REG_1053"/>
<gene>
    <name evidence="1" type="ORF">REG_1053</name>
</gene>
<dbReference type="Proteomes" id="UP000005726">
    <property type="component" value="Unassembled WGS sequence"/>
</dbReference>
<dbReference type="EMBL" id="GL379591">
    <property type="protein sequence ID" value="EFL92072.1"/>
    <property type="molecule type" value="Genomic_DNA"/>
</dbReference>
<evidence type="ECO:0000313" key="2">
    <source>
        <dbReference type="Proteomes" id="UP000005726"/>
    </source>
</evidence>
<protein>
    <submittedName>
        <fullName evidence="1">Uncharacterized protein</fullName>
    </submittedName>
</protein>
<name>E0WSE6_9ENTR</name>